<evidence type="ECO:0000313" key="1">
    <source>
        <dbReference type="EMBL" id="KZE43544.1"/>
    </source>
</evidence>
<organism evidence="1 2">
    <name type="scientific">Rossellomorea marisflavi</name>
    <dbReference type="NCBI Taxonomy" id="189381"/>
    <lineage>
        <taxon>Bacteria</taxon>
        <taxon>Bacillati</taxon>
        <taxon>Bacillota</taxon>
        <taxon>Bacilli</taxon>
        <taxon>Bacillales</taxon>
        <taxon>Bacillaceae</taxon>
        <taxon>Rossellomorea</taxon>
    </lineage>
</organism>
<accession>A0A0J5SFG2</accession>
<evidence type="ECO:0000313" key="2">
    <source>
        <dbReference type="Proteomes" id="UP000076510"/>
    </source>
</evidence>
<dbReference type="Proteomes" id="UP000076510">
    <property type="component" value="Unassembled WGS sequence"/>
</dbReference>
<comment type="caution">
    <text evidence="1">The sequence shown here is derived from an EMBL/GenBank/DDBJ whole genome shotgun (WGS) entry which is preliminary data.</text>
</comment>
<dbReference type="PATRIC" id="fig|189381.10.peg.3280"/>
<name>A0A0J5SFG2_9BACI</name>
<dbReference type="RefSeq" id="WP_048006242.1">
    <property type="nucleotide sequence ID" value="NZ_LDWH01000006.1"/>
</dbReference>
<protein>
    <submittedName>
        <fullName evidence="1">Uncharacterized protein</fullName>
    </submittedName>
</protein>
<dbReference type="OrthoDB" id="2971140at2"/>
<reference evidence="2" key="1">
    <citation type="submission" date="2016-01" db="EMBL/GenBank/DDBJ databases">
        <title>Whole genome sequencing of Bhargavaea cecembensis T14.</title>
        <authorList>
            <person name="Hong K.W."/>
        </authorList>
    </citation>
    <scope>NUCLEOTIDE SEQUENCE [LARGE SCALE GENOMIC DNA]</scope>
    <source>
        <strain evidence="2">M19</strain>
    </source>
</reference>
<dbReference type="AlphaFoldDB" id="A0A0J5SFG2"/>
<gene>
    <name evidence="1" type="ORF">AV649_10095</name>
</gene>
<dbReference type="EMBL" id="LQQY01000047">
    <property type="protein sequence ID" value="KZE43544.1"/>
    <property type="molecule type" value="Genomic_DNA"/>
</dbReference>
<proteinExistence type="predicted"/>
<sequence length="198" mass="21807">MLVDINLLPDDERKQSSWLKAVIAIAALGLVLILAFVILGYYQGKAVDTLASQLSQEQKLRAQKEEKIAELESMDTWANLDAAVKWAEGYPMPMLPVLGEVVDALPERGFLEEFTYTGAGALELGIQFDSSRESAYYLERISSTKLVSDVKLLGVETEALEDGEDASDGVLPRYLARYALTLDREAVKGTADEEEEGE</sequence>